<protein>
    <recommendedName>
        <fullName evidence="1">BTB domain-containing protein</fullName>
    </recommendedName>
</protein>
<proteinExistence type="predicted"/>
<dbReference type="Gene3D" id="3.30.710.10">
    <property type="entry name" value="Potassium Channel Kv1.1, Chain A"/>
    <property type="match status" value="1"/>
</dbReference>
<evidence type="ECO:0000313" key="2">
    <source>
        <dbReference type="EMBL" id="GMT02602.1"/>
    </source>
</evidence>
<accession>A0AAV5U764</accession>
<dbReference type="PANTHER" id="PTHR22744">
    <property type="entry name" value="HELIX LOOP HELIX PROTEIN 21-RELATED"/>
    <property type="match status" value="1"/>
</dbReference>
<sequence length="121" mass="13819">FLAIHSPVFAELFHKMRDIKDIDSLSITFQEFVALLQIIYPGRTLISDHNVLSILKLGDRFKMERVIALAETHLLSSVAYSNTKKLHLADQYKLNALKSTPEYDTFSDAMKAAICDRMMDL</sequence>
<gene>
    <name evidence="2" type="ORF">PENTCL1PPCAC_24776</name>
</gene>
<evidence type="ECO:0000313" key="3">
    <source>
        <dbReference type="Proteomes" id="UP001432027"/>
    </source>
</evidence>
<dbReference type="Pfam" id="PF00651">
    <property type="entry name" value="BTB"/>
    <property type="match status" value="1"/>
</dbReference>
<dbReference type="InterPro" id="IPR000210">
    <property type="entry name" value="BTB/POZ_dom"/>
</dbReference>
<organism evidence="2 3">
    <name type="scientific">Pristionchus entomophagus</name>
    <dbReference type="NCBI Taxonomy" id="358040"/>
    <lineage>
        <taxon>Eukaryota</taxon>
        <taxon>Metazoa</taxon>
        <taxon>Ecdysozoa</taxon>
        <taxon>Nematoda</taxon>
        <taxon>Chromadorea</taxon>
        <taxon>Rhabditida</taxon>
        <taxon>Rhabditina</taxon>
        <taxon>Diplogasteromorpha</taxon>
        <taxon>Diplogasteroidea</taxon>
        <taxon>Neodiplogasteridae</taxon>
        <taxon>Pristionchus</taxon>
    </lineage>
</organism>
<dbReference type="Proteomes" id="UP001432027">
    <property type="component" value="Unassembled WGS sequence"/>
</dbReference>
<dbReference type="InterPro" id="IPR011333">
    <property type="entry name" value="SKP1/BTB/POZ_sf"/>
</dbReference>
<name>A0AAV5U764_9BILA</name>
<feature type="domain" description="BTB" evidence="1">
    <location>
        <begin position="1"/>
        <end position="48"/>
    </location>
</feature>
<evidence type="ECO:0000259" key="1">
    <source>
        <dbReference type="PROSITE" id="PS50097"/>
    </source>
</evidence>
<keyword evidence="3" id="KW-1185">Reference proteome</keyword>
<dbReference type="PROSITE" id="PS50097">
    <property type="entry name" value="BTB"/>
    <property type="match status" value="1"/>
</dbReference>
<feature type="non-terminal residue" evidence="2">
    <location>
        <position position="1"/>
    </location>
</feature>
<dbReference type="PANTHER" id="PTHR22744:SF14">
    <property type="entry name" value="BTB DOMAIN-CONTAINING PROTEIN-RELATED"/>
    <property type="match status" value="1"/>
</dbReference>
<reference evidence="2" key="1">
    <citation type="submission" date="2023-10" db="EMBL/GenBank/DDBJ databases">
        <title>Genome assembly of Pristionchus species.</title>
        <authorList>
            <person name="Yoshida K."/>
            <person name="Sommer R.J."/>
        </authorList>
    </citation>
    <scope>NUCLEOTIDE SEQUENCE</scope>
    <source>
        <strain evidence="2">RS0144</strain>
    </source>
</reference>
<comment type="caution">
    <text evidence="2">The sequence shown here is derived from an EMBL/GenBank/DDBJ whole genome shotgun (WGS) entry which is preliminary data.</text>
</comment>
<dbReference type="AlphaFoldDB" id="A0AAV5U764"/>
<feature type="non-terminal residue" evidence="2">
    <location>
        <position position="121"/>
    </location>
</feature>
<dbReference type="EMBL" id="BTSX01000005">
    <property type="protein sequence ID" value="GMT02602.1"/>
    <property type="molecule type" value="Genomic_DNA"/>
</dbReference>
<dbReference type="SUPFAM" id="SSF54695">
    <property type="entry name" value="POZ domain"/>
    <property type="match status" value="1"/>
</dbReference>